<evidence type="ECO:0000256" key="4">
    <source>
        <dbReference type="ARBA" id="ARBA00022840"/>
    </source>
</evidence>
<keyword evidence="2 8" id="KW-0436">Ligase</keyword>
<dbReference type="Pfam" id="PF00587">
    <property type="entry name" value="tRNA-synt_2b"/>
    <property type="match status" value="1"/>
</dbReference>
<dbReference type="InterPro" id="IPR002314">
    <property type="entry name" value="aa-tRNA-synt_IIb"/>
</dbReference>
<dbReference type="NCBIfam" id="NF003211">
    <property type="entry name" value="PRK04173.1"/>
    <property type="match status" value="1"/>
</dbReference>
<evidence type="ECO:0000256" key="1">
    <source>
        <dbReference type="ARBA" id="ARBA00012829"/>
    </source>
</evidence>
<reference evidence="8" key="1">
    <citation type="submission" date="2021-01" db="EMBL/GenBank/DDBJ databases">
        <title>Active Sulfur Cycling in an Early Earth Analoge.</title>
        <authorList>
            <person name="Hahn C.R."/>
            <person name="Youssef N.H."/>
            <person name="Elshahed M."/>
        </authorList>
    </citation>
    <scope>NUCLEOTIDE SEQUENCE</scope>
    <source>
        <strain evidence="8">Zod_Metabat.1151</strain>
    </source>
</reference>
<name>A0A938YWS6_9ARCH</name>
<keyword evidence="3" id="KW-0547">Nucleotide-binding</keyword>
<dbReference type="PROSITE" id="PS50862">
    <property type="entry name" value="AA_TRNA_LIGASE_II"/>
    <property type="match status" value="1"/>
</dbReference>
<dbReference type="PANTHER" id="PTHR10745">
    <property type="entry name" value="GLYCYL-TRNA SYNTHETASE/DNA POLYMERASE SUBUNIT GAMMA-2"/>
    <property type="match status" value="1"/>
</dbReference>
<dbReference type="AlphaFoldDB" id="A0A938YWS6"/>
<dbReference type="GO" id="GO:0005737">
    <property type="term" value="C:cytoplasm"/>
    <property type="evidence" value="ECO:0007669"/>
    <property type="project" value="InterPro"/>
</dbReference>
<protein>
    <recommendedName>
        <fullName evidence="1">glycine--tRNA ligase</fullName>
        <ecNumber evidence="1">6.1.1.14</ecNumber>
    </recommendedName>
    <alternativeName>
        <fullName evidence="6">Diadenosine tetraphosphate synthetase</fullName>
    </alternativeName>
</protein>
<sequence length="493" mass="56352">MPKEEIVNLALRRALFYPAAEIYSSAASGFFDFGPLGETIRRKVIGLWRKQLVEKEGMLEIFGAQILPEDVFRASGHLENFNDPIVQCRKCNSLHRADNLVAEKAGGIVPESLATAELDKLIEKHAVKCPKCGGKDFNEVRKFNMMMGVGIGATGKQAAYLRPETCQSIFCDFPRLFKSSRENLPLAIAQAGSSFRNEIAPRNTLLREREIGQMEVEIFFNPHKIDDVENFAEVQNYKLNLMLLGKKPSLVSCSEAVKKKLVSGKLIAYYLARTQQLYEAYGIPVSRMRFRQLGKDEKAFYARETWDFEVETDLGWIELIACNYRTDYDLKGHERQSRHKMSVKEDGKEFIPHVFELSAGIDRTFYVVLDNSFRKEKRGKEERIYLKLPARVAPYDAGIYPLVKKDGLAELARKVFEGLIDEDFDVFYDEKGSIGKRYSRADEAGVFGGITIDYQTKEDNTVTYRCRDSMEQERVKVSELPAFLRKARRQAQL</sequence>
<dbReference type="SUPFAM" id="SSF52954">
    <property type="entry name" value="Class II aaRS ABD-related"/>
    <property type="match status" value="1"/>
</dbReference>
<dbReference type="InterPro" id="IPR006195">
    <property type="entry name" value="aa-tRNA-synth_II"/>
</dbReference>
<dbReference type="EMBL" id="JAFGDB010000062">
    <property type="protein sequence ID" value="MBN2067567.1"/>
    <property type="molecule type" value="Genomic_DNA"/>
</dbReference>
<evidence type="ECO:0000256" key="2">
    <source>
        <dbReference type="ARBA" id="ARBA00022598"/>
    </source>
</evidence>
<dbReference type="SUPFAM" id="SSF55681">
    <property type="entry name" value="Class II aaRS and biotin synthetases"/>
    <property type="match status" value="1"/>
</dbReference>
<comment type="caution">
    <text evidence="8">The sequence shown here is derived from an EMBL/GenBank/DDBJ whole genome shotgun (WGS) entry which is preliminary data.</text>
</comment>
<evidence type="ECO:0000259" key="7">
    <source>
        <dbReference type="PROSITE" id="PS50862"/>
    </source>
</evidence>
<evidence type="ECO:0000256" key="5">
    <source>
        <dbReference type="ARBA" id="ARBA00023146"/>
    </source>
</evidence>
<organism evidence="8 9">
    <name type="scientific">Candidatus Iainarchaeum sp</name>
    <dbReference type="NCBI Taxonomy" id="3101447"/>
    <lineage>
        <taxon>Archaea</taxon>
        <taxon>Candidatus Iainarchaeota</taxon>
        <taxon>Candidatus Iainarchaeia</taxon>
        <taxon>Candidatus Iainarchaeales</taxon>
        <taxon>Candidatus Iainarchaeaceae</taxon>
        <taxon>Candidatus Iainarchaeum</taxon>
    </lineage>
</organism>
<dbReference type="PANTHER" id="PTHR10745:SF0">
    <property type="entry name" value="GLYCINE--TRNA LIGASE"/>
    <property type="match status" value="1"/>
</dbReference>
<dbReference type="InterPro" id="IPR036621">
    <property type="entry name" value="Anticodon-bd_dom_sf"/>
</dbReference>
<gene>
    <name evidence="8" type="primary">glyS</name>
    <name evidence="8" type="ORF">JW744_03810</name>
</gene>
<dbReference type="InterPro" id="IPR002315">
    <property type="entry name" value="tRNA-synt_gly"/>
</dbReference>
<evidence type="ECO:0000256" key="3">
    <source>
        <dbReference type="ARBA" id="ARBA00022741"/>
    </source>
</evidence>
<dbReference type="GO" id="GO:0005524">
    <property type="term" value="F:ATP binding"/>
    <property type="evidence" value="ECO:0007669"/>
    <property type="project" value="UniProtKB-KW"/>
</dbReference>
<keyword evidence="5" id="KW-0030">Aminoacyl-tRNA synthetase</keyword>
<evidence type="ECO:0000256" key="6">
    <source>
        <dbReference type="ARBA" id="ARBA00030057"/>
    </source>
</evidence>
<dbReference type="Gene3D" id="3.30.930.10">
    <property type="entry name" value="Bira Bifunctional Protein, Domain 2"/>
    <property type="match status" value="2"/>
</dbReference>
<dbReference type="Pfam" id="PF03129">
    <property type="entry name" value="HGTP_anticodon"/>
    <property type="match status" value="1"/>
</dbReference>
<dbReference type="InterPro" id="IPR045864">
    <property type="entry name" value="aa-tRNA-synth_II/BPL/LPL"/>
</dbReference>
<dbReference type="PRINTS" id="PR01043">
    <property type="entry name" value="TRNASYNTHGLY"/>
</dbReference>
<dbReference type="Proteomes" id="UP000809243">
    <property type="component" value="Unassembled WGS sequence"/>
</dbReference>
<evidence type="ECO:0000313" key="8">
    <source>
        <dbReference type="EMBL" id="MBN2067567.1"/>
    </source>
</evidence>
<proteinExistence type="predicted"/>
<dbReference type="NCBIfam" id="TIGR00389">
    <property type="entry name" value="glyS_dimeric"/>
    <property type="match status" value="1"/>
</dbReference>
<evidence type="ECO:0000313" key="9">
    <source>
        <dbReference type="Proteomes" id="UP000809243"/>
    </source>
</evidence>
<dbReference type="Gene3D" id="3.40.50.800">
    <property type="entry name" value="Anticodon-binding domain"/>
    <property type="match status" value="1"/>
</dbReference>
<accession>A0A938YWS6</accession>
<dbReference type="InterPro" id="IPR004154">
    <property type="entry name" value="Anticodon-bd"/>
</dbReference>
<feature type="domain" description="Aminoacyl-transfer RNA synthetases class-II family profile" evidence="7">
    <location>
        <begin position="5"/>
        <end position="394"/>
    </location>
</feature>
<dbReference type="GO" id="GO:0006426">
    <property type="term" value="P:glycyl-tRNA aminoacylation"/>
    <property type="evidence" value="ECO:0007669"/>
    <property type="project" value="InterPro"/>
</dbReference>
<dbReference type="GO" id="GO:0004820">
    <property type="term" value="F:glycine-tRNA ligase activity"/>
    <property type="evidence" value="ECO:0007669"/>
    <property type="project" value="UniProtKB-EC"/>
</dbReference>
<dbReference type="InterPro" id="IPR027031">
    <property type="entry name" value="Gly-tRNA_synthase/POLG2"/>
</dbReference>
<keyword evidence="4" id="KW-0067">ATP-binding</keyword>
<dbReference type="EC" id="6.1.1.14" evidence="1"/>